<feature type="transmembrane region" description="Helical" evidence="7">
    <location>
        <begin position="366"/>
        <end position="387"/>
    </location>
</feature>
<evidence type="ECO:0000256" key="4">
    <source>
        <dbReference type="ARBA" id="ARBA00022989"/>
    </source>
</evidence>
<dbReference type="Pfam" id="PF00662">
    <property type="entry name" value="Proton_antipo_N"/>
    <property type="match status" value="1"/>
</dbReference>
<reference evidence="10 11" key="1">
    <citation type="journal article" date="2014" name="Int. J. Syst. Evol. Microbiol.">
        <title>Thermococcus paralvinellae sp. nov. and Thermococcus cleftensis sp. nov. of hyperthermophilic heterotrophs from deep-sea hydrothermal vents.</title>
        <authorList>
            <person name="Hensley S.A."/>
            <person name="Jung J.H."/>
            <person name="Park C.S."/>
            <person name="Holden J.F."/>
        </authorList>
    </citation>
    <scope>NUCLEOTIDE SEQUENCE [LARGE SCALE GENOMIC DNA]</scope>
    <source>
        <strain evidence="10 11">ES1</strain>
    </source>
</reference>
<dbReference type="KEGG" id="ths:TES1_0099"/>
<dbReference type="GeneID" id="24906982"/>
<dbReference type="RefSeq" id="WP_042679229.1">
    <property type="nucleotide sequence ID" value="NZ_CP006965.1"/>
</dbReference>
<dbReference type="PANTHER" id="PTHR42682">
    <property type="entry name" value="HYDROGENASE-4 COMPONENT F"/>
    <property type="match status" value="1"/>
</dbReference>
<proteinExistence type="predicted"/>
<gene>
    <name evidence="10" type="ORF">TES1_0099</name>
</gene>
<sequence>MMEIPIALYSLSAISGLVGDFKRSIKISSVLSAMASLSLLGIAAHALSKGLPVQESFLGILLIIDSLSLPFLFIIALLSLVVSVYSISYMEVHRDTGRPLAYTLLYGTFVISMIFVALTSNLLWFVFFWEMMTLTSFVFVSWREQDAGIKYLLTMQLANTVPLFVALGIIYSATGSFSVDYATLKEVASSLSPVQLKLLYAMFLVTFLAKSGSVPFQFWVPDAYEAAPSNIASLMAGVMEKMAVYGLIRLLCNALPCSESVGYVLVIVGILTMAFGTLYALRETHAKRLLAYSSVGQMGYIWFAVGMGMVFLAKGMESLAYLAFLAGVFHSFNHTLFKGLLFLISGNFEYSTGTADLNELGGLRRAMPYSSLFTVIGALSLAGVPLFSGFLSKWMIYQAGYYSGIGLFVFGSVMAVFMSAVTLAYSLKFYTSAFGGEPNEKTENAREVPSGMLLGEGILALISLVIGVFPVIAYPLLTISVKRSVAVTMGSISTDFEYFSPIDLLLAASFFAVASYFIFRPKTANVKPWNAGALFLPEERYGAKARDYYRQYFTEMGNLYKLGSAAGRIGRAFLSALMSIYLVLARGLVYTGREKKRSFTLSELRHYSARYLDEAFFAPIMDLVKNIAVLAVGISVSMDELFLASMLTTVIILALLVL</sequence>
<keyword evidence="11" id="KW-1185">Reference proteome</keyword>
<evidence type="ECO:0000256" key="1">
    <source>
        <dbReference type="ARBA" id="ARBA00004651"/>
    </source>
</evidence>
<keyword evidence="10" id="KW-0456">Lyase</keyword>
<dbReference type="GO" id="GO:0016829">
    <property type="term" value="F:lyase activity"/>
    <property type="evidence" value="ECO:0007669"/>
    <property type="project" value="UniProtKB-KW"/>
</dbReference>
<feature type="domain" description="NADH-Ubiquinone oxidoreductase (complex I) chain 5 N-terminal" evidence="9">
    <location>
        <begin position="61"/>
        <end position="95"/>
    </location>
</feature>
<dbReference type="GO" id="GO:0005886">
    <property type="term" value="C:plasma membrane"/>
    <property type="evidence" value="ECO:0007669"/>
    <property type="project" value="UniProtKB-SubCell"/>
</dbReference>
<keyword evidence="4 7" id="KW-1133">Transmembrane helix</keyword>
<dbReference type="InterPro" id="IPR001750">
    <property type="entry name" value="ND/Mrp_TM"/>
</dbReference>
<feature type="transmembrane region" description="Helical" evidence="7">
    <location>
        <begin position="99"/>
        <end position="118"/>
    </location>
</feature>
<evidence type="ECO:0000256" key="7">
    <source>
        <dbReference type="SAM" id="Phobius"/>
    </source>
</evidence>
<dbReference type="GO" id="GO:0016491">
    <property type="term" value="F:oxidoreductase activity"/>
    <property type="evidence" value="ECO:0007669"/>
    <property type="project" value="UniProtKB-KW"/>
</dbReference>
<dbReference type="AlphaFoldDB" id="W0I0C9"/>
<feature type="transmembrane region" description="Helical" evidence="7">
    <location>
        <begin position="641"/>
        <end position="657"/>
    </location>
</feature>
<feature type="transmembrane region" description="Helical" evidence="7">
    <location>
        <begin position="291"/>
        <end position="312"/>
    </location>
</feature>
<dbReference type="InterPro" id="IPR001516">
    <property type="entry name" value="Proton_antipo_N"/>
</dbReference>
<evidence type="ECO:0000256" key="3">
    <source>
        <dbReference type="ARBA" id="ARBA00022692"/>
    </source>
</evidence>
<dbReference type="OrthoDB" id="371891at2157"/>
<feature type="transmembrane region" description="Helical" evidence="7">
    <location>
        <begin position="260"/>
        <end position="279"/>
    </location>
</feature>
<dbReference type="InterPro" id="IPR052175">
    <property type="entry name" value="ComplexI-like_HydComp"/>
</dbReference>
<evidence type="ECO:0000256" key="2">
    <source>
        <dbReference type="ARBA" id="ARBA00022475"/>
    </source>
</evidence>
<evidence type="ECO:0000259" key="9">
    <source>
        <dbReference type="Pfam" id="PF00662"/>
    </source>
</evidence>
<accession>W0I0C9</accession>
<feature type="transmembrane region" description="Helical" evidence="7">
    <location>
        <begin position="196"/>
        <end position="219"/>
    </location>
</feature>
<comment type="subcellular location">
    <subcellularLocation>
        <location evidence="1">Cell membrane</location>
        <topology evidence="1">Multi-pass membrane protein</topology>
    </subcellularLocation>
</comment>
<protein>
    <submittedName>
        <fullName evidence="10">Hydrogenase 4, component B or formate hydrogen lyase subunit 3</fullName>
    </submittedName>
</protein>
<dbReference type="Proteomes" id="UP000019027">
    <property type="component" value="Chromosome"/>
</dbReference>
<evidence type="ECO:0000259" key="8">
    <source>
        <dbReference type="Pfam" id="PF00361"/>
    </source>
</evidence>
<evidence type="ECO:0000256" key="5">
    <source>
        <dbReference type="ARBA" id="ARBA00023002"/>
    </source>
</evidence>
<feature type="transmembrane region" description="Helical" evidence="7">
    <location>
        <begin position="498"/>
        <end position="519"/>
    </location>
</feature>
<evidence type="ECO:0000256" key="6">
    <source>
        <dbReference type="ARBA" id="ARBA00023136"/>
    </source>
</evidence>
<evidence type="ECO:0000313" key="11">
    <source>
        <dbReference type="Proteomes" id="UP000019027"/>
    </source>
</evidence>
<keyword evidence="6 7" id="KW-0472">Membrane</keyword>
<dbReference type="STRING" id="582419.TES1_0099"/>
<organism evidence="10 11">
    <name type="scientific">Thermococcus paralvinellae</name>
    <dbReference type="NCBI Taxonomy" id="582419"/>
    <lineage>
        <taxon>Archaea</taxon>
        <taxon>Methanobacteriati</taxon>
        <taxon>Methanobacteriota</taxon>
        <taxon>Thermococci</taxon>
        <taxon>Thermococcales</taxon>
        <taxon>Thermococcaceae</taxon>
        <taxon>Thermococcus</taxon>
    </lineage>
</organism>
<feature type="transmembrane region" description="Helical" evidence="7">
    <location>
        <begin position="162"/>
        <end position="184"/>
    </location>
</feature>
<feature type="transmembrane region" description="Helical" evidence="7">
    <location>
        <begin position="458"/>
        <end position="477"/>
    </location>
</feature>
<evidence type="ECO:0000313" key="10">
    <source>
        <dbReference type="EMBL" id="AHF79496.1"/>
    </source>
</evidence>
<feature type="transmembrane region" description="Helical" evidence="7">
    <location>
        <begin position="611"/>
        <end position="635"/>
    </location>
</feature>
<dbReference type="EMBL" id="CP006965">
    <property type="protein sequence ID" value="AHF79496.1"/>
    <property type="molecule type" value="Genomic_DNA"/>
</dbReference>
<dbReference type="HOGENOM" id="CLU_007100_8_1_2"/>
<keyword evidence="2" id="KW-1003">Cell membrane</keyword>
<feature type="transmembrane region" description="Helical" evidence="7">
    <location>
        <begin position="60"/>
        <end position="87"/>
    </location>
</feature>
<feature type="domain" description="NADH:quinone oxidoreductase/Mrp antiporter transmembrane" evidence="8">
    <location>
        <begin position="120"/>
        <end position="418"/>
    </location>
</feature>
<feature type="transmembrane region" description="Helical" evidence="7">
    <location>
        <begin position="29"/>
        <end position="48"/>
    </location>
</feature>
<keyword evidence="5" id="KW-0560">Oxidoreductase</keyword>
<dbReference type="PRINTS" id="PR01434">
    <property type="entry name" value="NADHDHGNASE5"/>
</dbReference>
<dbReference type="PANTHER" id="PTHR42682:SF3">
    <property type="entry name" value="FORMATE HYDROGENLYASE SUBUNIT 3-RELATED"/>
    <property type="match status" value="1"/>
</dbReference>
<feature type="transmembrane region" description="Helical" evidence="7">
    <location>
        <begin position="399"/>
        <end position="425"/>
    </location>
</feature>
<dbReference type="Pfam" id="PF00361">
    <property type="entry name" value="Proton_antipo_M"/>
    <property type="match status" value="1"/>
</dbReference>
<feature type="transmembrane region" description="Helical" evidence="7">
    <location>
        <begin position="569"/>
        <end position="590"/>
    </location>
</feature>
<name>W0I0C9_9EURY</name>
<keyword evidence="3 7" id="KW-0812">Transmembrane</keyword>